<dbReference type="GO" id="GO:0005634">
    <property type="term" value="C:nucleus"/>
    <property type="evidence" value="ECO:0007669"/>
    <property type="project" value="TreeGrafter"/>
</dbReference>
<dbReference type="InterPro" id="IPR001753">
    <property type="entry name" value="Enoyl-CoA_hydra/iso"/>
</dbReference>
<dbReference type="GO" id="GO:0003714">
    <property type="term" value="F:transcription corepressor activity"/>
    <property type="evidence" value="ECO:0007669"/>
    <property type="project" value="TreeGrafter"/>
</dbReference>
<organism evidence="2 3">
    <name type="scientific">Petrolisthes cinctipes</name>
    <name type="common">Flat porcelain crab</name>
    <dbReference type="NCBI Taxonomy" id="88211"/>
    <lineage>
        <taxon>Eukaryota</taxon>
        <taxon>Metazoa</taxon>
        <taxon>Ecdysozoa</taxon>
        <taxon>Arthropoda</taxon>
        <taxon>Crustacea</taxon>
        <taxon>Multicrustacea</taxon>
        <taxon>Malacostraca</taxon>
        <taxon>Eumalacostraca</taxon>
        <taxon>Eucarida</taxon>
        <taxon>Decapoda</taxon>
        <taxon>Pleocyemata</taxon>
        <taxon>Anomura</taxon>
        <taxon>Galatheoidea</taxon>
        <taxon>Porcellanidae</taxon>
        <taxon>Petrolisthes</taxon>
    </lineage>
</organism>
<dbReference type="Gene3D" id="3.90.226.10">
    <property type="entry name" value="2-enoyl-CoA Hydratase, Chain A, domain 1"/>
    <property type="match status" value="1"/>
</dbReference>
<dbReference type="PANTHER" id="PTHR43684">
    <property type="match status" value="1"/>
</dbReference>
<feature type="compositionally biased region" description="Basic and acidic residues" evidence="1">
    <location>
        <begin position="686"/>
        <end position="695"/>
    </location>
</feature>
<feature type="region of interest" description="Disordered" evidence="1">
    <location>
        <begin position="1363"/>
        <end position="1422"/>
    </location>
</feature>
<feature type="compositionally biased region" description="Low complexity" evidence="1">
    <location>
        <begin position="1854"/>
        <end position="1865"/>
    </location>
</feature>
<feature type="compositionally biased region" description="Polar residues" evidence="1">
    <location>
        <begin position="618"/>
        <end position="632"/>
    </location>
</feature>
<dbReference type="PANTHER" id="PTHR43684:SF11">
    <property type="entry name" value="CHROMO DOMAIN-CONTAINING PROTEIN"/>
    <property type="match status" value="1"/>
</dbReference>
<feature type="region of interest" description="Disordered" evidence="1">
    <location>
        <begin position="1"/>
        <end position="112"/>
    </location>
</feature>
<feature type="compositionally biased region" description="Polar residues" evidence="1">
    <location>
        <begin position="1805"/>
        <end position="1819"/>
    </location>
</feature>
<feature type="region of interest" description="Disordered" evidence="1">
    <location>
        <begin position="1225"/>
        <end position="1277"/>
    </location>
</feature>
<evidence type="ECO:0000313" key="2">
    <source>
        <dbReference type="EMBL" id="KAK3884813.1"/>
    </source>
</evidence>
<feature type="region of interest" description="Disordered" evidence="1">
    <location>
        <begin position="1805"/>
        <end position="1916"/>
    </location>
</feature>
<feature type="compositionally biased region" description="Basic and acidic residues" evidence="1">
    <location>
        <begin position="1299"/>
        <end position="1313"/>
    </location>
</feature>
<feature type="compositionally biased region" description="Low complexity" evidence="1">
    <location>
        <begin position="298"/>
        <end position="315"/>
    </location>
</feature>
<protein>
    <submittedName>
        <fullName evidence="2">Uncharacterized protein</fullName>
    </submittedName>
</protein>
<feature type="region of interest" description="Disordered" evidence="1">
    <location>
        <begin position="1034"/>
        <end position="1058"/>
    </location>
</feature>
<feature type="region of interest" description="Disordered" evidence="1">
    <location>
        <begin position="1516"/>
        <end position="1595"/>
    </location>
</feature>
<gene>
    <name evidence="2" type="ORF">Pcinc_010931</name>
</gene>
<feature type="region of interest" description="Disordered" evidence="1">
    <location>
        <begin position="158"/>
        <end position="214"/>
    </location>
</feature>
<feature type="region of interest" description="Disordered" evidence="1">
    <location>
        <begin position="1608"/>
        <end position="1627"/>
    </location>
</feature>
<name>A0AAE1KUX4_PETCI</name>
<dbReference type="Proteomes" id="UP001286313">
    <property type="component" value="Unassembled WGS sequence"/>
</dbReference>
<feature type="region of interest" description="Disordered" evidence="1">
    <location>
        <begin position="1159"/>
        <end position="1190"/>
    </location>
</feature>
<feature type="compositionally biased region" description="Low complexity" evidence="1">
    <location>
        <begin position="1531"/>
        <end position="1556"/>
    </location>
</feature>
<feature type="region of interest" description="Disordered" evidence="1">
    <location>
        <begin position="1070"/>
        <end position="1103"/>
    </location>
</feature>
<feature type="compositionally biased region" description="Polar residues" evidence="1">
    <location>
        <begin position="87"/>
        <end position="104"/>
    </location>
</feature>
<feature type="compositionally biased region" description="Polar residues" evidence="1">
    <location>
        <begin position="236"/>
        <end position="253"/>
    </location>
</feature>
<feature type="compositionally biased region" description="Low complexity" evidence="1">
    <location>
        <begin position="58"/>
        <end position="77"/>
    </location>
</feature>
<feature type="compositionally biased region" description="Low complexity" evidence="1">
    <location>
        <begin position="1"/>
        <end position="10"/>
    </location>
</feature>
<feature type="compositionally biased region" description="Polar residues" evidence="1">
    <location>
        <begin position="1363"/>
        <end position="1374"/>
    </location>
</feature>
<feature type="compositionally biased region" description="Low complexity" evidence="1">
    <location>
        <begin position="1376"/>
        <end position="1387"/>
    </location>
</feature>
<feature type="region of interest" description="Disordered" evidence="1">
    <location>
        <begin position="982"/>
        <end position="1019"/>
    </location>
</feature>
<dbReference type="Pfam" id="PF00378">
    <property type="entry name" value="ECH_1"/>
    <property type="match status" value="1"/>
</dbReference>
<feature type="compositionally biased region" description="Basic residues" evidence="1">
    <location>
        <begin position="724"/>
        <end position="733"/>
    </location>
</feature>
<feature type="compositionally biased region" description="Polar residues" evidence="1">
    <location>
        <begin position="1565"/>
        <end position="1577"/>
    </location>
</feature>
<feature type="compositionally biased region" description="Basic residues" evidence="1">
    <location>
        <begin position="751"/>
        <end position="765"/>
    </location>
</feature>
<feature type="region of interest" description="Disordered" evidence="1">
    <location>
        <begin position="405"/>
        <end position="434"/>
    </location>
</feature>
<feature type="region of interest" description="Disordered" evidence="1">
    <location>
        <begin position="466"/>
        <end position="768"/>
    </location>
</feature>
<feature type="compositionally biased region" description="Basic and acidic residues" evidence="1">
    <location>
        <begin position="982"/>
        <end position="1001"/>
    </location>
</feature>
<feature type="region of interest" description="Disordered" evidence="1">
    <location>
        <begin position="236"/>
        <end position="316"/>
    </location>
</feature>
<feature type="region of interest" description="Disordered" evidence="1">
    <location>
        <begin position="1446"/>
        <end position="1479"/>
    </location>
</feature>
<feature type="compositionally biased region" description="Basic and acidic residues" evidence="1">
    <location>
        <begin position="1009"/>
        <end position="1019"/>
    </location>
</feature>
<feature type="compositionally biased region" description="Low complexity" evidence="1">
    <location>
        <begin position="405"/>
        <end position="424"/>
    </location>
</feature>
<feature type="compositionally biased region" description="Basic and acidic residues" evidence="1">
    <location>
        <begin position="1831"/>
        <end position="1840"/>
    </location>
</feature>
<comment type="caution">
    <text evidence="2">The sequence shown here is derived from an EMBL/GenBank/DDBJ whole genome shotgun (WGS) entry which is preliminary data.</text>
</comment>
<feature type="compositionally biased region" description="Basic and acidic residues" evidence="1">
    <location>
        <begin position="335"/>
        <end position="344"/>
    </location>
</feature>
<feature type="compositionally biased region" description="Polar residues" evidence="1">
    <location>
        <begin position="1892"/>
        <end position="1916"/>
    </location>
</feature>
<evidence type="ECO:0000313" key="3">
    <source>
        <dbReference type="Proteomes" id="UP001286313"/>
    </source>
</evidence>
<feature type="compositionally biased region" description="Basic and acidic residues" evidence="1">
    <location>
        <begin position="1519"/>
        <end position="1528"/>
    </location>
</feature>
<accession>A0AAE1KUX4</accession>
<proteinExistence type="predicted"/>
<dbReference type="InterPro" id="IPR051053">
    <property type="entry name" value="ECH/Chromodomain_protein"/>
</dbReference>
<dbReference type="CDD" id="cd06558">
    <property type="entry name" value="crotonase-like"/>
    <property type="match status" value="1"/>
</dbReference>
<feature type="compositionally biased region" description="Basic residues" evidence="1">
    <location>
        <begin position="254"/>
        <end position="263"/>
    </location>
</feature>
<feature type="compositionally biased region" description="Polar residues" evidence="1">
    <location>
        <begin position="472"/>
        <end position="481"/>
    </location>
</feature>
<feature type="compositionally biased region" description="Low complexity" evidence="1">
    <location>
        <begin position="189"/>
        <end position="201"/>
    </location>
</feature>
<reference evidence="2" key="1">
    <citation type="submission" date="2023-10" db="EMBL/GenBank/DDBJ databases">
        <title>Genome assemblies of two species of porcelain crab, Petrolisthes cinctipes and Petrolisthes manimaculis (Anomura: Porcellanidae).</title>
        <authorList>
            <person name="Angst P."/>
        </authorList>
    </citation>
    <scope>NUCLEOTIDE SEQUENCE</scope>
    <source>
        <strain evidence="2">PB745_01</strain>
        <tissue evidence="2">Gill</tissue>
    </source>
</reference>
<sequence>MMMAAAAAAALEHADSPTTEELAVFPPTAQPHRGGTPTPSSADTNSSSTLLHDPALHTATAAKTPNTTTTTTTTITTPSDDAASIHSPVSTPTGTKLAVTTPSESPAGGEGADISIDEEKKIALSQLQELEVAIKVRKVTKVDGRKIRWIEYRARKRAEEERRGLLSTPSTKKKIRRSKSKSKGENSENDANAVNNNNNNSKGDGTMKVETASSPLSVVGTSNVLESMKQQFLQGTDSIANGKSTVLTETVGTQRRKSGRTRKSAGTPEAENPISTSPEKTVKTEAISPKGPVGSTDSVASLSLPSTPSTPDVSDQPLAIAIKKNYFTPRSLTKGLREVRKSENGTDVVTPPKSENGKTSPTSPVGSLPLSPIVTSDSVDTKTSLETTVPETTEVEATTTFITTSTTTTTTTSISSSTTATTTTVNSPDTNNDKDAKEVIETNFLADSKALDIKPTTCSLVKAAARLLSPPSARSKSADSSTKGKKAVGAQKKGSLKKSPPKPGGRSESEPRKTVNGFNEALHNGSPVVSIPPSKTSDNSGKQQSLVVEPENVLKRPRGRPPKRKADEEKKPPSSSPGKSSKKLSTVVVDVHNTMNGEPQTVIPVNRPVLRAKRISPTKKSLQTSGTPSSGGVNDPQEGKDSRPPTAKQQKAEAKVKREDEGVFPVNDLVQETKRGKTAAKKKKAEHVSLEDNKNSDNISSASSTFNQMPVSSEKATQSTKVVKGIKKPKTQNKKVPSLLINSTATPSLLSKKKSKASRKTKVLKAKPEAIGKGKSLKILGGQAALPGKGKAKPRAQKDTSAPVSEENIGDVPKVTETDDSLQNIATKVDSSLQYESSSKTENIVKIVTQKEEENLTLQLSPEKSNTTLKEDEIVEEKPLLLDASVEEGRTAPEAVNEETTLAAKIISSAIAKETTLSDSAVFPDTDEKANLSNNNSLVNSETDTALCKDTNLPEIHLQNNNDPLLDDKAINKDDLLEEKDSSLKVRKTQENKVADEKDNNNKTPRLKKGQEDRNVEEKDNRIVTARKMLVNMVDEEKDKDSRSSTAENRTLAGNDDKPIELSDTVIETGKEAETGGTAEEPIASQTPIDKKEESMEVDDSLKEGRVEGATALAVEETSEIVQVMDETPRDIVAEENDTVDVVKEKDPLSLDETLNITEGESETMVVSKDNKENENVAQEECPETKEEEMDIEKRLTIYDFPSPVRVSPQKDGELLGITMDRITSTPQKSALSPVPRHNTAARTSSPLQRKSFDIGDSKKLADTTSPPSPRLSKVGDISKLDTSITFLSTADVEITVVPKEKTVPRKDSEAHSSSHKVQRGGTKEYLSPGSVTISQEQPKHTKRKEGSGISIEKSVFFGKGTLKSQVPKSQEPPQETVVESVDSTVSAKPLKDGVAPASMSTSTVTSEPSTTSTTTAKSKEKVPRILKQLFQDEGVQNMLKSMNEESGVISETSPHSDAGIHKLRPKRATEPMLSSSPDLDAMEALLSSVTSRKKKRGTELDTLYMDEGVLNLLTSLEPHSRRSHQDDSASDVSQASSSRSVKAAKSTKSLEVSSSESRKRKLSGASTVSNTSSKSMQPPDPKKMRPDPLEVSQDPYELDSAEEFREKVTVQEEVSTPDADNSLAKKKGKLTLPLSVKQKNKAIKMQLKIQKQKHMKGVATDSMDSKGNSMEMAQPEDPARKLLGTTKEQECDDANNVVNVMERTYSTKSVPPLKIKLASDSVTIKPVPRQNIMPQLAEVTVVPKPVTTTTITTTLVATKSPQAITTSTKSPATTPTVAIAKSSAAPSTSIIKQALATGDFHLTSSRPYQQHSRPSSATPPEARSAIARPSGEKLSKSYSERQTPPPPPPPRSPIQQQQQQQQQQRRIDNFGGTAIPTGYPSLVRSYDASGQARNKQRLSGETVRQSQRASVRQSEGNYHYRDISLRKFSNFTQIILSPSTTKMKNALNSRVLRELCEALNILRRDETVKMVLLTGTGSTFCQGVDLTALQHPNIETRKKNAENLVRGIKEFLKVLVQFPKAIVAGVNGNAMGLGVTMLPLFDMVIANDKAEFYLPYATLGQVPEGGATYTFPNLFGKLQSTKLFQGYKLTATMAADLGLVSESIWPATFQQQLIPRVALLATQSAQVSVGQ</sequence>
<keyword evidence="3" id="KW-1185">Reference proteome</keyword>
<feature type="compositionally biased region" description="Low complexity" evidence="1">
    <location>
        <begin position="1399"/>
        <end position="1417"/>
    </location>
</feature>
<dbReference type="EMBL" id="JAWQEG010000848">
    <property type="protein sequence ID" value="KAK3884813.1"/>
    <property type="molecule type" value="Genomic_DNA"/>
</dbReference>
<feature type="region of interest" description="Disordered" evidence="1">
    <location>
        <begin position="330"/>
        <end position="384"/>
    </location>
</feature>
<feature type="compositionally biased region" description="Polar residues" evidence="1">
    <location>
        <begin position="37"/>
        <end position="50"/>
    </location>
</feature>
<feature type="compositionally biased region" description="Polar residues" evidence="1">
    <location>
        <begin position="696"/>
        <end position="721"/>
    </location>
</feature>
<dbReference type="InterPro" id="IPR029045">
    <property type="entry name" value="ClpP/crotonase-like_dom_sf"/>
</dbReference>
<dbReference type="SUPFAM" id="SSF52096">
    <property type="entry name" value="ClpP/crotonase"/>
    <property type="match status" value="1"/>
</dbReference>
<feature type="region of interest" description="Disordered" evidence="1">
    <location>
        <begin position="782"/>
        <end position="818"/>
    </location>
</feature>
<feature type="compositionally biased region" description="Basic residues" evidence="1">
    <location>
        <begin position="171"/>
        <end position="181"/>
    </location>
</feature>
<evidence type="ECO:0000256" key="1">
    <source>
        <dbReference type="SAM" id="MobiDB-lite"/>
    </source>
</evidence>
<feature type="compositionally biased region" description="Pro residues" evidence="1">
    <location>
        <begin position="1844"/>
        <end position="1853"/>
    </location>
</feature>
<feature type="compositionally biased region" description="Basic and acidic residues" evidence="1">
    <location>
        <begin position="650"/>
        <end position="661"/>
    </location>
</feature>
<feature type="compositionally biased region" description="Basic and acidic residues" evidence="1">
    <location>
        <begin position="1251"/>
        <end position="1262"/>
    </location>
</feature>
<feature type="compositionally biased region" description="Basic and acidic residues" evidence="1">
    <location>
        <begin position="1089"/>
        <end position="1103"/>
    </location>
</feature>
<feature type="region of interest" description="Disordered" evidence="1">
    <location>
        <begin position="1296"/>
        <end position="1351"/>
    </location>
</feature>
<feature type="compositionally biased region" description="Basic residues" evidence="1">
    <location>
        <begin position="676"/>
        <end position="685"/>
    </location>
</feature>
<feature type="region of interest" description="Disordered" evidence="1">
    <location>
        <begin position="1648"/>
        <end position="1675"/>
    </location>
</feature>
<feature type="compositionally biased region" description="Polar residues" evidence="1">
    <location>
        <begin position="533"/>
        <end position="546"/>
    </location>
</feature>